<dbReference type="PRINTS" id="PR01607">
    <property type="entry name" value="APYRASEFAMLY"/>
</dbReference>
<dbReference type="Proteomes" id="UP000292052">
    <property type="component" value="Unassembled WGS sequence"/>
</dbReference>
<protein>
    <submittedName>
        <fullName evidence="6">5 nucleotid C domain containing protein</fullName>
    </submittedName>
</protein>
<dbReference type="GO" id="GO:0005886">
    <property type="term" value="C:plasma membrane"/>
    <property type="evidence" value="ECO:0007669"/>
    <property type="project" value="TreeGrafter"/>
</dbReference>
<dbReference type="InterPro" id="IPR006179">
    <property type="entry name" value="5_nucleotidase/apyrase"/>
</dbReference>
<name>A0A482VIZ0_ASBVE</name>
<dbReference type="SUPFAM" id="SSF55816">
    <property type="entry name" value="5'-nucleotidase (syn. UDP-sugar hydrolase), C-terminal domain"/>
    <property type="match status" value="1"/>
</dbReference>
<keyword evidence="7" id="KW-1185">Reference proteome</keyword>
<reference evidence="6 7" key="1">
    <citation type="submission" date="2017-03" db="EMBL/GenBank/DDBJ databases">
        <title>Genome of the blue death feigning beetle - Asbolus verrucosus.</title>
        <authorList>
            <person name="Rider S.D."/>
        </authorList>
    </citation>
    <scope>NUCLEOTIDE SEQUENCE [LARGE SCALE GENOMIC DNA]</scope>
    <source>
        <strain evidence="6">Butters</strain>
        <tissue evidence="6">Head and leg muscle</tissue>
    </source>
</reference>
<organism evidence="6 7">
    <name type="scientific">Asbolus verrucosus</name>
    <name type="common">Desert ironclad beetle</name>
    <dbReference type="NCBI Taxonomy" id="1661398"/>
    <lineage>
        <taxon>Eukaryota</taxon>
        <taxon>Metazoa</taxon>
        <taxon>Ecdysozoa</taxon>
        <taxon>Arthropoda</taxon>
        <taxon>Hexapoda</taxon>
        <taxon>Insecta</taxon>
        <taxon>Pterygota</taxon>
        <taxon>Neoptera</taxon>
        <taxon>Endopterygota</taxon>
        <taxon>Coleoptera</taxon>
        <taxon>Polyphaga</taxon>
        <taxon>Cucujiformia</taxon>
        <taxon>Tenebrionidae</taxon>
        <taxon>Pimeliinae</taxon>
        <taxon>Asbolus</taxon>
    </lineage>
</organism>
<feature type="non-terminal residue" evidence="6">
    <location>
        <position position="1"/>
    </location>
</feature>
<proteinExistence type="inferred from homology"/>
<dbReference type="GO" id="GO:0008253">
    <property type="term" value="F:5'-nucleotidase activity"/>
    <property type="evidence" value="ECO:0007669"/>
    <property type="project" value="TreeGrafter"/>
</dbReference>
<evidence type="ECO:0000259" key="5">
    <source>
        <dbReference type="Pfam" id="PF02872"/>
    </source>
</evidence>
<dbReference type="PANTHER" id="PTHR11575">
    <property type="entry name" value="5'-NUCLEOTIDASE-RELATED"/>
    <property type="match status" value="1"/>
</dbReference>
<evidence type="ECO:0000256" key="4">
    <source>
        <dbReference type="ARBA" id="ARBA00022801"/>
    </source>
</evidence>
<dbReference type="AlphaFoldDB" id="A0A482VIZ0"/>
<dbReference type="Gene3D" id="3.60.21.10">
    <property type="match status" value="1"/>
</dbReference>
<evidence type="ECO:0000256" key="1">
    <source>
        <dbReference type="ARBA" id="ARBA00006654"/>
    </source>
</evidence>
<evidence type="ECO:0000313" key="6">
    <source>
        <dbReference type="EMBL" id="RZC32901.1"/>
    </source>
</evidence>
<dbReference type="GO" id="GO:0006196">
    <property type="term" value="P:AMP catabolic process"/>
    <property type="evidence" value="ECO:0007669"/>
    <property type="project" value="TreeGrafter"/>
</dbReference>
<evidence type="ECO:0000313" key="7">
    <source>
        <dbReference type="Proteomes" id="UP000292052"/>
    </source>
</evidence>
<keyword evidence="2" id="KW-0479">Metal-binding</keyword>
<dbReference type="PANTHER" id="PTHR11575:SF32">
    <property type="entry name" value="APYRASE-LIKE PROTEIN"/>
    <property type="match status" value="1"/>
</dbReference>
<dbReference type="InterPro" id="IPR008334">
    <property type="entry name" value="5'-Nucleotdase_C"/>
</dbReference>
<gene>
    <name evidence="6" type="ORF">BDFB_007850</name>
</gene>
<dbReference type="FunFam" id="3.90.780.10:FF:000001">
    <property type="entry name" value="NT5E isoform 3"/>
    <property type="match status" value="1"/>
</dbReference>
<dbReference type="GO" id="GO:0000166">
    <property type="term" value="F:nucleotide binding"/>
    <property type="evidence" value="ECO:0007669"/>
    <property type="project" value="UniProtKB-KW"/>
</dbReference>
<dbReference type="InterPro" id="IPR036907">
    <property type="entry name" value="5'-Nucleotdase_C_sf"/>
</dbReference>
<sequence>PVPGTDTPLGPYPTVVRNKEGKTVLIVQASSYSKYLGNITILYDNVGNIMNWSGAPVFLDTKLPQDEAINQELVPWKEEVDHQGNKIIGSTLVRLEQNSCSTTECLIGNFITDAMVFEYTKSPEPGSWTDGSIAVINAIGLRSGIDIGNITYNDIAMAQPFKNTIDLAEIEGKHLKEIFESSVSARNRDLLQVSGVKIIYNLTMAEGSRVTSLRLRCRECDVPVYEDLDETKMYRIILPSFLADGGLGFTLFEKYLKHRTRGELDINLFVDYIERRSPVFQEIEGRIVINT</sequence>
<accession>A0A482VIZ0</accession>
<comment type="caution">
    <text evidence="6">The sequence shown here is derived from an EMBL/GenBank/DDBJ whole genome shotgun (WGS) entry which is preliminary data.</text>
</comment>
<dbReference type="GO" id="GO:0046872">
    <property type="term" value="F:metal ion binding"/>
    <property type="evidence" value="ECO:0007669"/>
    <property type="project" value="UniProtKB-KW"/>
</dbReference>
<keyword evidence="3" id="KW-0547">Nucleotide-binding</keyword>
<dbReference type="EMBL" id="QDEB01093593">
    <property type="protein sequence ID" value="RZC32901.1"/>
    <property type="molecule type" value="Genomic_DNA"/>
</dbReference>
<dbReference type="STRING" id="1661398.A0A482VIZ0"/>
<dbReference type="Gene3D" id="3.90.780.10">
    <property type="entry name" value="5'-Nucleotidase, C-terminal domain"/>
    <property type="match status" value="1"/>
</dbReference>
<evidence type="ECO:0000256" key="3">
    <source>
        <dbReference type="ARBA" id="ARBA00022741"/>
    </source>
</evidence>
<evidence type="ECO:0000256" key="2">
    <source>
        <dbReference type="ARBA" id="ARBA00022723"/>
    </source>
</evidence>
<feature type="domain" description="5'-Nucleotidase C-terminal" evidence="5">
    <location>
        <begin position="88"/>
        <end position="253"/>
    </location>
</feature>
<comment type="similarity">
    <text evidence="1">Belongs to the 5'-nucleotidase family.</text>
</comment>
<feature type="non-terminal residue" evidence="6">
    <location>
        <position position="291"/>
    </location>
</feature>
<dbReference type="OrthoDB" id="7722975at2759"/>
<dbReference type="InterPro" id="IPR029052">
    <property type="entry name" value="Metallo-depent_PP-like"/>
</dbReference>
<keyword evidence="4" id="KW-0378">Hydrolase</keyword>
<dbReference type="Pfam" id="PF02872">
    <property type="entry name" value="5_nucleotid_C"/>
    <property type="match status" value="1"/>
</dbReference>
<dbReference type="SUPFAM" id="SSF56300">
    <property type="entry name" value="Metallo-dependent phosphatases"/>
    <property type="match status" value="1"/>
</dbReference>